<dbReference type="GO" id="GO:0042802">
    <property type="term" value="F:identical protein binding"/>
    <property type="evidence" value="ECO:0007669"/>
    <property type="project" value="UniProtKB-ARBA"/>
</dbReference>
<feature type="binding site" evidence="10">
    <location>
        <position position="249"/>
    </location>
    <ligand>
        <name>K(+)</name>
        <dbReference type="ChEBI" id="CHEBI:29103"/>
    </ligand>
</feature>
<keyword evidence="7 10" id="KW-0460">Magnesium</keyword>
<dbReference type="InterPro" id="IPR004520">
    <property type="entry name" value="GTPase_MnmE"/>
</dbReference>
<dbReference type="GO" id="GO:0005525">
    <property type="term" value="F:GTP binding"/>
    <property type="evidence" value="ECO:0007669"/>
    <property type="project" value="UniProtKB-UniRule"/>
</dbReference>
<dbReference type="HAMAP" id="MF_00379">
    <property type="entry name" value="GTPase_MnmE"/>
    <property type="match status" value="1"/>
</dbReference>
<protein>
    <recommendedName>
        <fullName evidence="10">tRNA modification GTPase MnmE</fullName>
        <ecNumber evidence="10">3.6.-.-</ecNumber>
    </recommendedName>
</protein>
<dbReference type="GO" id="GO:0003924">
    <property type="term" value="F:GTPase activity"/>
    <property type="evidence" value="ECO:0007669"/>
    <property type="project" value="UniProtKB-UniRule"/>
</dbReference>
<keyword evidence="5 10" id="KW-0547">Nucleotide-binding</keyword>
<evidence type="ECO:0000256" key="11">
    <source>
        <dbReference type="RuleBase" id="RU003313"/>
    </source>
</evidence>
<gene>
    <name evidence="10" type="primary">mnmE</name>
    <name evidence="10" type="synonym">trmE</name>
    <name evidence="13" type="ORF">M787_001480</name>
</gene>
<dbReference type="PANTHER" id="PTHR42714:SF2">
    <property type="entry name" value="TRNA MODIFICATION GTPASE GTPBP3, MITOCHONDRIAL"/>
    <property type="match status" value="1"/>
</dbReference>
<evidence type="ECO:0000256" key="9">
    <source>
        <dbReference type="ARBA" id="ARBA00023134"/>
    </source>
</evidence>
<dbReference type="InterPro" id="IPR018948">
    <property type="entry name" value="GTP-bd_TrmE_N"/>
</dbReference>
<dbReference type="SUPFAM" id="SSF52540">
    <property type="entry name" value="P-loop containing nucleoside triphosphate hydrolases"/>
    <property type="match status" value="1"/>
</dbReference>
<dbReference type="NCBIfam" id="NF003661">
    <property type="entry name" value="PRK05291.1-3"/>
    <property type="match status" value="1"/>
</dbReference>
<evidence type="ECO:0000256" key="1">
    <source>
        <dbReference type="ARBA" id="ARBA00011043"/>
    </source>
</evidence>
<dbReference type="OrthoDB" id="9805918at2"/>
<dbReference type="PROSITE" id="PS51709">
    <property type="entry name" value="G_TRME"/>
    <property type="match status" value="1"/>
</dbReference>
<dbReference type="InterPro" id="IPR027266">
    <property type="entry name" value="TrmE/GcvT-like"/>
</dbReference>
<evidence type="ECO:0000256" key="10">
    <source>
        <dbReference type="HAMAP-Rule" id="MF_00379"/>
    </source>
</evidence>
<proteinExistence type="inferred from homology"/>
<dbReference type="GO" id="GO:0005829">
    <property type="term" value="C:cytosol"/>
    <property type="evidence" value="ECO:0007669"/>
    <property type="project" value="TreeGrafter"/>
</dbReference>
<dbReference type="GeneID" id="81477974"/>
<dbReference type="InterPro" id="IPR027368">
    <property type="entry name" value="MnmE_dom2"/>
</dbReference>
<dbReference type="Gene3D" id="3.30.1360.120">
    <property type="entry name" value="Probable tRNA modification gtpase trme, domain 1"/>
    <property type="match status" value="1"/>
</dbReference>
<evidence type="ECO:0000256" key="3">
    <source>
        <dbReference type="ARBA" id="ARBA00022694"/>
    </source>
</evidence>
<dbReference type="GO" id="GO:0002098">
    <property type="term" value="P:tRNA wobble uridine modification"/>
    <property type="evidence" value="ECO:0007669"/>
    <property type="project" value="TreeGrafter"/>
</dbReference>
<dbReference type="KEGG" id="cgz:M787_001480"/>
<dbReference type="FunFam" id="3.30.1360.120:FF:000003">
    <property type="entry name" value="tRNA modification GTPase MnmE"/>
    <property type="match status" value="1"/>
</dbReference>
<dbReference type="NCBIfam" id="TIGR00231">
    <property type="entry name" value="small_GTP"/>
    <property type="match status" value="1"/>
</dbReference>
<dbReference type="FunFam" id="3.40.50.300:FF:001376">
    <property type="entry name" value="tRNA modification GTPase MnmE"/>
    <property type="match status" value="1"/>
</dbReference>
<feature type="binding site" evidence="10">
    <location>
        <position position="225"/>
    </location>
    <ligand>
        <name>K(+)</name>
        <dbReference type="ChEBI" id="CHEBI:29103"/>
    </ligand>
</feature>
<comment type="subunit">
    <text evidence="10">Homodimer. Heterotetramer of two MnmE and two MnmG subunits.</text>
</comment>
<feature type="binding site" evidence="10">
    <location>
        <position position="250"/>
    </location>
    <ligand>
        <name>Mg(2+)</name>
        <dbReference type="ChEBI" id="CHEBI:18420"/>
    </ligand>
</feature>
<dbReference type="InterPro" id="IPR031168">
    <property type="entry name" value="G_TrmE"/>
</dbReference>
<dbReference type="RefSeq" id="WP_021828693.1">
    <property type="nucleotide sequence ID" value="NZ_CP015840.1"/>
</dbReference>
<evidence type="ECO:0000313" key="13">
    <source>
        <dbReference type="EMBL" id="ANG65992.1"/>
    </source>
</evidence>
<evidence type="ECO:0000256" key="2">
    <source>
        <dbReference type="ARBA" id="ARBA00022490"/>
    </source>
</evidence>
<dbReference type="AlphaFoldDB" id="A0A173DYI7"/>
<feature type="binding site" evidence="10">
    <location>
        <position position="246"/>
    </location>
    <ligand>
        <name>K(+)</name>
        <dbReference type="ChEBI" id="CHEBI:29103"/>
    </ligand>
</feature>
<evidence type="ECO:0000256" key="5">
    <source>
        <dbReference type="ARBA" id="ARBA00022741"/>
    </source>
</evidence>
<dbReference type="Proteomes" id="UP000019147">
    <property type="component" value="Chromosome"/>
</dbReference>
<keyword evidence="4 10" id="KW-0479">Metal-binding</keyword>
<comment type="caution">
    <text evidence="10">Lacks conserved residue(s) required for the propagation of feature annotation.</text>
</comment>
<feature type="binding site" evidence="10">
    <location>
        <begin position="269"/>
        <end position="272"/>
    </location>
    <ligand>
        <name>GTP</name>
        <dbReference type="ChEBI" id="CHEBI:37565"/>
    </ligand>
</feature>
<dbReference type="STRING" id="1143323.M787_001480"/>
<dbReference type="InterPro" id="IPR025867">
    <property type="entry name" value="MnmE_helical"/>
</dbReference>
<feature type="binding site" evidence="10">
    <location>
        <position position="23"/>
    </location>
    <ligand>
        <name>(6S)-5-formyl-5,6,7,8-tetrahydrofolate</name>
        <dbReference type="ChEBI" id="CHEBI:57457"/>
    </ligand>
</feature>
<evidence type="ECO:0000259" key="12">
    <source>
        <dbReference type="PROSITE" id="PS51709"/>
    </source>
</evidence>
<dbReference type="InterPro" id="IPR005225">
    <property type="entry name" value="Small_GTP-bd"/>
</dbReference>
<comment type="function">
    <text evidence="10">Exhibits a very high intrinsic GTPase hydrolysis rate. Involved in the addition of a carboxymethylaminomethyl (cmnm) group at the wobble position (U34) of certain tRNAs, forming tRNA-cmnm(5)s(2)U34.</text>
</comment>
<keyword evidence="8 10" id="KW-0630">Potassium</keyword>
<dbReference type="Pfam" id="PF01926">
    <property type="entry name" value="MMR_HSR1"/>
    <property type="match status" value="1"/>
</dbReference>
<dbReference type="Gene3D" id="1.20.120.430">
    <property type="entry name" value="tRNA modification GTPase MnmE domain 2"/>
    <property type="match status" value="1"/>
</dbReference>
<dbReference type="NCBIfam" id="TIGR00450">
    <property type="entry name" value="mnmE_trmE_thdF"/>
    <property type="match status" value="1"/>
</dbReference>
<dbReference type="GO" id="GO:0030488">
    <property type="term" value="P:tRNA methylation"/>
    <property type="evidence" value="ECO:0007669"/>
    <property type="project" value="TreeGrafter"/>
</dbReference>
<keyword evidence="9 10" id="KW-0342">GTP-binding</keyword>
<dbReference type="EMBL" id="CP015840">
    <property type="protein sequence ID" value="ANG65992.1"/>
    <property type="molecule type" value="Genomic_DNA"/>
</dbReference>
<feature type="binding site" evidence="10">
    <location>
        <position position="229"/>
    </location>
    <ligand>
        <name>Mg(2+)</name>
        <dbReference type="ChEBI" id="CHEBI:18420"/>
    </ligand>
</feature>
<feature type="binding site" evidence="10">
    <location>
        <position position="82"/>
    </location>
    <ligand>
        <name>(6S)-5-formyl-5,6,7,8-tetrahydrofolate</name>
        <dbReference type="ChEBI" id="CHEBI:57457"/>
    </ligand>
</feature>
<evidence type="ECO:0000256" key="8">
    <source>
        <dbReference type="ARBA" id="ARBA00022958"/>
    </source>
</evidence>
<dbReference type="InterPro" id="IPR006073">
    <property type="entry name" value="GTP-bd"/>
</dbReference>
<dbReference type="CDD" id="cd04164">
    <property type="entry name" value="trmE"/>
    <property type="match status" value="1"/>
</dbReference>
<dbReference type="EC" id="3.6.-.-" evidence="10"/>
<dbReference type="eggNOG" id="COG0486">
    <property type="taxonomic scope" value="Bacteria"/>
</dbReference>
<dbReference type="Gene3D" id="3.40.50.300">
    <property type="entry name" value="P-loop containing nucleotide triphosphate hydrolases"/>
    <property type="match status" value="1"/>
</dbReference>
<feature type="domain" description="TrmE-type G" evidence="12">
    <location>
        <begin position="215"/>
        <end position="364"/>
    </location>
</feature>
<evidence type="ECO:0000256" key="4">
    <source>
        <dbReference type="ARBA" id="ARBA00022723"/>
    </source>
</evidence>
<sequence length="443" mass="48495">MIKHDTIVAIATPPGEGSIAIVRMSGPEAILLADRIFSGPVTTFASHTAHVGTITHNQQLIDQVLLLIMRSPRSFTGEDVIELQCHGGYFACSQILEALIYLGARLALPGEFSQRAFLNGKIDLIQAEAIQNMISADNLDAFRIAQNHFQGNLSKQIHRISSLLIEALAFIEVAADFPEEEQPDLANASQRLAEAHTIASNLLSSFDEGQRLAQGTSIVLAGHPNVGKSSLLNVLANKNRAIVTNIPGTTRDILEENWTLQGKRIRLIDSAGQRTTNNPIEQEGIKRAIQAMQHAEGILWVMDATQPPPTLPDILFQKPSLLVWNKSDLASPPTLSTSLPQLAISTKTGEGIHSLKEWLTQWMQQQTLGKSEKIFLVSSRHHTILQKVQSHLLAAQDNLSKQLPLEIVALELRQSLEVIGNLSGSEINESVLGEIFSRFCIGK</sequence>
<feature type="binding site" evidence="10">
    <location>
        <begin position="225"/>
        <end position="230"/>
    </location>
    <ligand>
        <name>GTP</name>
        <dbReference type="ChEBI" id="CHEBI:37565"/>
    </ligand>
</feature>
<dbReference type="PANTHER" id="PTHR42714">
    <property type="entry name" value="TRNA MODIFICATION GTPASE GTPBP3"/>
    <property type="match status" value="1"/>
</dbReference>
<dbReference type="GO" id="GO:0046872">
    <property type="term" value="F:metal ion binding"/>
    <property type="evidence" value="ECO:0007669"/>
    <property type="project" value="UniProtKB-KW"/>
</dbReference>
<feature type="binding site" evidence="10">
    <location>
        <position position="443"/>
    </location>
    <ligand>
        <name>(6S)-5-formyl-5,6,7,8-tetrahydrofolate</name>
        <dbReference type="ChEBI" id="CHEBI:57457"/>
    </ligand>
</feature>
<feature type="binding site" evidence="10">
    <location>
        <begin position="244"/>
        <end position="250"/>
    </location>
    <ligand>
        <name>GTP</name>
        <dbReference type="ChEBI" id="CHEBI:37565"/>
    </ligand>
</feature>
<evidence type="ECO:0000313" key="14">
    <source>
        <dbReference type="Proteomes" id="UP000019147"/>
    </source>
</evidence>
<keyword evidence="6 10" id="KW-0378">Hydrolase</keyword>
<reference evidence="13 14" key="1">
    <citation type="journal article" date="2014" name="Syst. Appl. Microbiol.">
        <title>Evidence for the existence of two new members of the family Chlamydiaceae and proposal of Chlamydia avium sp. nov. and Chlamydia gallinacea sp. nov.</title>
        <authorList>
            <person name="Sachse K."/>
            <person name="Laroucau K."/>
            <person name="Riege K."/>
            <person name="Wehner S."/>
            <person name="Dilcher M."/>
            <person name="Creasy H.H."/>
            <person name="Weidmann M."/>
            <person name="Myers G."/>
            <person name="Vorimore F."/>
            <person name="Vicari N."/>
            <person name="Magnino S."/>
            <person name="Liebler-Tenorio E."/>
            <person name="Ruettger A."/>
            <person name="Bavoil P.M."/>
            <person name="Hufert F.T."/>
            <person name="Rossello-Mora R."/>
            <person name="Marz M."/>
        </authorList>
    </citation>
    <scope>NUCLEOTIDE SEQUENCE [LARGE SCALE GENOMIC DNA]</scope>
    <source>
        <strain evidence="13 14">08-1274/3</strain>
    </source>
</reference>
<comment type="cofactor">
    <cofactor evidence="10">
        <name>K(+)</name>
        <dbReference type="ChEBI" id="CHEBI:29103"/>
    </cofactor>
    <text evidence="10">Binds 1 potassium ion per subunit.</text>
</comment>
<feature type="binding site" evidence="10">
    <location>
        <position position="244"/>
    </location>
    <ligand>
        <name>K(+)</name>
        <dbReference type="ChEBI" id="CHEBI:29103"/>
    </ligand>
</feature>
<name>A0A173DYI7_9CHLA</name>
<feature type="binding site" evidence="10">
    <location>
        <position position="121"/>
    </location>
    <ligand>
        <name>(6S)-5-formyl-5,6,7,8-tetrahydrofolate</name>
        <dbReference type="ChEBI" id="CHEBI:57457"/>
    </ligand>
</feature>
<dbReference type="Pfam" id="PF12631">
    <property type="entry name" value="MnmE_helical"/>
    <property type="match status" value="1"/>
</dbReference>
<evidence type="ECO:0000256" key="6">
    <source>
        <dbReference type="ARBA" id="ARBA00022801"/>
    </source>
</evidence>
<comment type="similarity">
    <text evidence="1 10 11">Belongs to the TRAFAC class TrmE-Era-EngA-EngB-Septin-like GTPase superfamily. TrmE GTPase family.</text>
</comment>
<comment type="subcellular location">
    <subcellularLocation>
        <location evidence="10">Cytoplasm</location>
    </subcellularLocation>
</comment>
<keyword evidence="2 10" id="KW-0963">Cytoplasm</keyword>
<organism evidence="13 14">
    <name type="scientific">Chlamydia gallinacea 08-1274/3</name>
    <dbReference type="NCBI Taxonomy" id="1143323"/>
    <lineage>
        <taxon>Bacteria</taxon>
        <taxon>Pseudomonadati</taxon>
        <taxon>Chlamydiota</taxon>
        <taxon>Chlamydiia</taxon>
        <taxon>Chlamydiales</taxon>
        <taxon>Chlamydiaceae</taxon>
        <taxon>Chlamydia/Chlamydophila group</taxon>
        <taxon>Chlamydia</taxon>
    </lineage>
</organism>
<dbReference type="Pfam" id="PF10396">
    <property type="entry name" value="TrmE_N"/>
    <property type="match status" value="1"/>
</dbReference>
<keyword evidence="3 10" id="KW-0819">tRNA processing</keyword>
<evidence type="ECO:0000256" key="7">
    <source>
        <dbReference type="ARBA" id="ARBA00022842"/>
    </source>
</evidence>
<dbReference type="CDD" id="cd14858">
    <property type="entry name" value="TrmE_N"/>
    <property type="match status" value="1"/>
</dbReference>
<accession>A0A173DYI7</accession>
<dbReference type="InterPro" id="IPR027417">
    <property type="entry name" value="P-loop_NTPase"/>
</dbReference>